<dbReference type="GO" id="GO:0043386">
    <property type="term" value="P:mycotoxin biosynthetic process"/>
    <property type="evidence" value="ECO:0007669"/>
    <property type="project" value="InterPro"/>
</dbReference>
<dbReference type="STRING" id="2656787.A0A370TJ77"/>
<comment type="similarity">
    <text evidence="1">Belongs to the ustYa family.</text>
</comment>
<dbReference type="PANTHER" id="PTHR33365">
    <property type="entry name" value="YALI0B05434P"/>
    <property type="match status" value="1"/>
</dbReference>
<dbReference type="RefSeq" id="XP_031868225.1">
    <property type="nucleotide sequence ID" value="XM_032015956.1"/>
</dbReference>
<reference evidence="3 4" key="1">
    <citation type="journal article" date="2018" name="IMA Fungus">
        <title>IMA Genome-F 9: Draft genome sequence of Annulohypoxylon stygium, Aspergillus mulundensis, Berkeleyomyces basicola (syn. Thielaviopsis basicola), Ceratocystis smalleyi, two Cercospora beticola strains, Coleophoma cylindrospora, Fusarium fracticaudum, Phialophora cf. hyalina, and Morchella septimelata.</title>
        <authorList>
            <person name="Wingfield B.D."/>
            <person name="Bills G.F."/>
            <person name="Dong Y."/>
            <person name="Huang W."/>
            <person name="Nel W.J."/>
            <person name="Swalarsk-Parry B.S."/>
            <person name="Vaghefi N."/>
            <person name="Wilken P.M."/>
            <person name="An Z."/>
            <person name="de Beer Z.W."/>
            <person name="De Vos L."/>
            <person name="Chen L."/>
            <person name="Duong T.A."/>
            <person name="Gao Y."/>
            <person name="Hammerbacher A."/>
            <person name="Kikkert J.R."/>
            <person name="Li Y."/>
            <person name="Li H."/>
            <person name="Li K."/>
            <person name="Li Q."/>
            <person name="Liu X."/>
            <person name="Ma X."/>
            <person name="Naidoo K."/>
            <person name="Pethybridge S.J."/>
            <person name="Sun J."/>
            <person name="Steenkamp E.T."/>
            <person name="van der Nest M.A."/>
            <person name="van Wyk S."/>
            <person name="Wingfield M.J."/>
            <person name="Xiong C."/>
            <person name="Yue Q."/>
            <person name="Zhang X."/>
        </authorList>
    </citation>
    <scope>NUCLEOTIDE SEQUENCE [LARGE SCALE GENOMIC DNA]</scope>
    <source>
        <strain evidence="3 4">BP 5553</strain>
    </source>
</reference>
<dbReference type="Pfam" id="PF11807">
    <property type="entry name" value="UstYa"/>
    <property type="match status" value="1"/>
</dbReference>
<evidence type="ECO:0008006" key="5">
    <source>
        <dbReference type="Google" id="ProtNLM"/>
    </source>
</evidence>
<feature type="region of interest" description="Disordered" evidence="2">
    <location>
        <begin position="1"/>
        <end position="29"/>
    </location>
</feature>
<evidence type="ECO:0000256" key="2">
    <source>
        <dbReference type="SAM" id="MobiDB-lite"/>
    </source>
</evidence>
<sequence length="294" mass="34063">MEEEKLLPGEKRAKSNDEEGDMSARETRPSRPQCIGKRYYSVWKRIWPWVAHCILLMVSFGALSRSVIIKNSLPANCLEARRQWLIVMDPVPEQVHFERTRGSFNRSSSRFKGPPSPAVDLAWDEMTEYGALSISEEVYEKLNTSKNAVKIPPEYGGGRQAYLEVFHQLHCLRSLWWHTYPDYYTEAAENIKRNDEEWHDHMDHCTEMLRQKLVCDADVQVLTYNWIRGHDFPHPNFNTPRQCRSFEGVQSYALNNAMNGSKIPGGRLAKPKDGSVREYEEAPFDPLDDGWPSQ</sequence>
<proteinExistence type="inferred from homology"/>
<dbReference type="PANTHER" id="PTHR33365:SF12">
    <property type="entry name" value="TAT PATHWAY SIGNAL SEQUENCE"/>
    <property type="match status" value="1"/>
</dbReference>
<dbReference type="InterPro" id="IPR021765">
    <property type="entry name" value="UstYa-like"/>
</dbReference>
<accession>A0A370TJ77</accession>
<gene>
    <name evidence="3" type="ORF">BP5553_07333</name>
</gene>
<organism evidence="3 4">
    <name type="scientific">Venustampulla echinocandica</name>
    <dbReference type="NCBI Taxonomy" id="2656787"/>
    <lineage>
        <taxon>Eukaryota</taxon>
        <taxon>Fungi</taxon>
        <taxon>Dikarya</taxon>
        <taxon>Ascomycota</taxon>
        <taxon>Pezizomycotina</taxon>
        <taxon>Leotiomycetes</taxon>
        <taxon>Helotiales</taxon>
        <taxon>Pleuroascaceae</taxon>
        <taxon>Venustampulla</taxon>
    </lineage>
</organism>
<name>A0A370TJ77_9HELO</name>
<evidence type="ECO:0000313" key="4">
    <source>
        <dbReference type="Proteomes" id="UP000254866"/>
    </source>
</evidence>
<comment type="caution">
    <text evidence="3">The sequence shown here is derived from an EMBL/GenBank/DDBJ whole genome shotgun (WGS) entry which is preliminary data.</text>
</comment>
<feature type="region of interest" description="Disordered" evidence="2">
    <location>
        <begin position="263"/>
        <end position="294"/>
    </location>
</feature>
<evidence type="ECO:0000256" key="1">
    <source>
        <dbReference type="ARBA" id="ARBA00035112"/>
    </source>
</evidence>
<dbReference type="AlphaFoldDB" id="A0A370TJ77"/>
<dbReference type="Proteomes" id="UP000254866">
    <property type="component" value="Unassembled WGS sequence"/>
</dbReference>
<protein>
    <recommendedName>
        <fullName evidence="5">Cyclochlorotine biosynthesis protein O</fullName>
    </recommendedName>
</protein>
<dbReference type="EMBL" id="NPIC01000006">
    <property type="protein sequence ID" value="RDL35402.1"/>
    <property type="molecule type" value="Genomic_DNA"/>
</dbReference>
<keyword evidence="4" id="KW-1185">Reference proteome</keyword>
<dbReference type="GeneID" id="43600182"/>
<dbReference type="OrthoDB" id="3687641at2759"/>
<evidence type="ECO:0000313" key="3">
    <source>
        <dbReference type="EMBL" id="RDL35402.1"/>
    </source>
</evidence>
<feature type="compositionally biased region" description="Basic and acidic residues" evidence="2">
    <location>
        <begin position="270"/>
        <end position="280"/>
    </location>
</feature>